<dbReference type="Gene3D" id="1.25.40.10">
    <property type="entry name" value="Tetratricopeptide repeat domain"/>
    <property type="match status" value="1"/>
</dbReference>
<evidence type="ECO:0000256" key="2">
    <source>
        <dbReference type="ARBA" id="ARBA00002035"/>
    </source>
</evidence>
<proteinExistence type="inferred from homology"/>
<dbReference type="PROSITE" id="PS51471">
    <property type="entry name" value="FE2OG_OXY"/>
    <property type="match status" value="1"/>
</dbReference>
<dbReference type="GO" id="GO:0004656">
    <property type="term" value="F:procollagen-proline 4-dioxygenase activity"/>
    <property type="evidence" value="ECO:0007669"/>
    <property type="project" value="UniProtKB-EC"/>
</dbReference>
<keyword evidence="7" id="KW-0256">Endoplasmic reticulum</keyword>
<dbReference type="Pfam" id="PF08336">
    <property type="entry name" value="P4Ha_N"/>
    <property type="match status" value="1"/>
</dbReference>
<comment type="similarity">
    <text evidence="4">Belongs to the P4HA family.</text>
</comment>
<name>A0A9P9YY16_9MUSC</name>
<comment type="subcellular location">
    <subcellularLocation>
        <location evidence="3">Endoplasmic reticulum lumen</location>
    </subcellularLocation>
</comment>
<dbReference type="InterPro" id="IPR005123">
    <property type="entry name" value="Oxoglu/Fe-dep_dioxygenase_dom"/>
</dbReference>
<dbReference type="InterPro" id="IPR011990">
    <property type="entry name" value="TPR-like_helical_dom_sf"/>
</dbReference>
<keyword evidence="12" id="KW-0325">Glycoprotein</keyword>
<keyword evidence="8" id="KW-0847">Vitamin C</keyword>
<dbReference type="EMBL" id="JAMKOV010000001">
    <property type="protein sequence ID" value="KAI8045015.1"/>
    <property type="molecule type" value="Genomic_DNA"/>
</dbReference>
<dbReference type="Gene3D" id="2.60.120.620">
    <property type="entry name" value="q2cbj1_9rhob like domain"/>
    <property type="match status" value="1"/>
</dbReference>
<dbReference type="InterPro" id="IPR045054">
    <property type="entry name" value="P4HA-like"/>
</dbReference>
<dbReference type="Pfam" id="PF13640">
    <property type="entry name" value="2OG-FeII_Oxy_3"/>
    <property type="match status" value="1"/>
</dbReference>
<keyword evidence="16" id="KW-1185">Reference proteome</keyword>
<evidence type="ECO:0000256" key="9">
    <source>
        <dbReference type="ARBA" id="ARBA00022964"/>
    </source>
</evidence>
<dbReference type="AlphaFoldDB" id="A0A9P9YY16"/>
<protein>
    <recommendedName>
        <fullName evidence="5">procollagen-proline 4-dioxygenase</fullName>
        <ecNumber evidence="5">1.14.11.2</ecNumber>
    </recommendedName>
</protein>
<keyword evidence="13" id="KW-0732">Signal</keyword>
<dbReference type="Gene3D" id="6.10.140.1460">
    <property type="match status" value="1"/>
</dbReference>
<evidence type="ECO:0000256" key="1">
    <source>
        <dbReference type="ARBA" id="ARBA00001961"/>
    </source>
</evidence>
<reference evidence="15" key="1">
    <citation type="journal article" date="2023" name="Genome Biol. Evol.">
        <title>Long-read-based Genome Assembly of Drosophila gunungcola Reveals Fewer Chemosensory Genes in Flower-breeding Species.</title>
        <authorList>
            <person name="Negi A."/>
            <person name="Liao B.Y."/>
            <person name="Yeh S.D."/>
        </authorList>
    </citation>
    <scope>NUCLEOTIDE SEQUENCE</scope>
    <source>
        <strain evidence="15">Sukarami</strain>
    </source>
</reference>
<dbReference type="PANTHER" id="PTHR10869:SF244">
    <property type="entry name" value="PROLYL 4-HYDROXYLASE SUBUNIT ALPHA-2"/>
    <property type="match status" value="1"/>
</dbReference>
<evidence type="ECO:0000256" key="4">
    <source>
        <dbReference type="ARBA" id="ARBA00006511"/>
    </source>
</evidence>
<evidence type="ECO:0000256" key="3">
    <source>
        <dbReference type="ARBA" id="ARBA00004319"/>
    </source>
</evidence>
<feature type="chain" id="PRO_5040322557" description="procollagen-proline 4-dioxygenase" evidence="13">
    <location>
        <begin position="24"/>
        <end position="510"/>
    </location>
</feature>
<evidence type="ECO:0000256" key="13">
    <source>
        <dbReference type="SAM" id="SignalP"/>
    </source>
</evidence>
<evidence type="ECO:0000313" key="15">
    <source>
        <dbReference type="EMBL" id="KAI8045015.1"/>
    </source>
</evidence>
<sequence length="510" mass="59106">MPKASSLISLLCVLVLATSHAKANIVENNYAISIYDMGKLISHEHYLLNILENFTDLLQNKVDTIENYLEMMNYEEDEKPPNNAAEYFRLIRRLHLDYLNWVWYLEQQPWEVLVAHIIAIAPHMPSAKDIQEATRAIHLIQIVYSLPTDKMVEGILMDVQYNASLNPMECYTIANELFKDREYAAAMEWLSSGVDMYNAETDKEELYTQLGVPLSNFYELFVKIQDAQGGRGYAMTELKTAMKTWPEQVSFRRAHSRLKMNIRIDKEPNTEKARPEFVYAHCCTHECRPTSKLFCLYNSTTSSFLRLAPLKMELLSLDPYVVLYHDVVSEEDVERIKILAQEDLTRATTVHEDQVLREDPYRTTKAKWLNDTDEVTQRVSRLIQDMTNFDLSGSDMFQVMNYGIGGYYGNHYDFLRNAKSPKNFVDRIATTMFYLSDVPLGGATVFPVLKLSVFPKKGSALMWYNLHHSGEGDKRTFHSACPTIVGSRWVMTRWIREIQQLFRRPCLTQI</sequence>
<evidence type="ECO:0000256" key="7">
    <source>
        <dbReference type="ARBA" id="ARBA00022824"/>
    </source>
</evidence>
<comment type="function">
    <text evidence="2">Catalyzes the post-translational formation of 4-hydroxyproline in -Xaa-Pro-Gly- sequences in collagens and other proteins.</text>
</comment>
<organism evidence="15 16">
    <name type="scientific">Drosophila gunungcola</name>
    <name type="common">fruit fly</name>
    <dbReference type="NCBI Taxonomy" id="103775"/>
    <lineage>
        <taxon>Eukaryota</taxon>
        <taxon>Metazoa</taxon>
        <taxon>Ecdysozoa</taxon>
        <taxon>Arthropoda</taxon>
        <taxon>Hexapoda</taxon>
        <taxon>Insecta</taxon>
        <taxon>Pterygota</taxon>
        <taxon>Neoptera</taxon>
        <taxon>Endopterygota</taxon>
        <taxon>Diptera</taxon>
        <taxon>Brachycera</taxon>
        <taxon>Muscomorpha</taxon>
        <taxon>Ephydroidea</taxon>
        <taxon>Drosophilidae</taxon>
        <taxon>Drosophila</taxon>
        <taxon>Sophophora</taxon>
    </lineage>
</organism>
<accession>A0A9P9YY16</accession>
<dbReference type="OrthoDB" id="420380at2759"/>
<dbReference type="InterPro" id="IPR044862">
    <property type="entry name" value="Pro_4_hyd_alph_FE2OG_OXY"/>
</dbReference>
<evidence type="ECO:0000256" key="12">
    <source>
        <dbReference type="ARBA" id="ARBA00023180"/>
    </source>
</evidence>
<dbReference type="InterPro" id="IPR006620">
    <property type="entry name" value="Pro_4_hyd_alph"/>
</dbReference>
<evidence type="ECO:0000256" key="11">
    <source>
        <dbReference type="ARBA" id="ARBA00023004"/>
    </source>
</evidence>
<evidence type="ECO:0000256" key="8">
    <source>
        <dbReference type="ARBA" id="ARBA00022896"/>
    </source>
</evidence>
<dbReference type="InterPro" id="IPR013547">
    <property type="entry name" value="P4H_N"/>
</dbReference>
<gene>
    <name evidence="15" type="ORF">M5D96_001192</name>
</gene>
<dbReference type="GO" id="GO:0005506">
    <property type="term" value="F:iron ion binding"/>
    <property type="evidence" value="ECO:0007669"/>
    <property type="project" value="InterPro"/>
</dbReference>
<keyword evidence="11" id="KW-0408">Iron</keyword>
<comment type="caution">
    <text evidence="15">The sequence shown here is derived from an EMBL/GenBank/DDBJ whole genome shotgun (WGS) entry which is preliminary data.</text>
</comment>
<evidence type="ECO:0000256" key="5">
    <source>
        <dbReference type="ARBA" id="ARBA00012269"/>
    </source>
</evidence>
<evidence type="ECO:0000259" key="14">
    <source>
        <dbReference type="PROSITE" id="PS51471"/>
    </source>
</evidence>
<dbReference type="GO" id="GO:0005788">
    <property type="term" value="C:endoplasmic reticulum lumen"/>
    <property type="evidence" value="ECO:0007669"/>
    <property type="project" value="UniProtKB-SubCell"/>
</dbReference>
<dbReference type="Proteomes" id="UP001059596">
    <property type="component" value="Chromosome 3R"/>
</dbReference>
<evidence type="ECO:0000256" key="6">
    <source>
        <dbReference type="ARBA" id="ARBA00022723"/>
    </source>
</evidence>
<dbReference type="PANTHER" id="PTHR10869">
    <property type="entry name" value="PROLYL 4-HYDROXYLASE ALPHA SUBUNIT"/>
    <property type="match status" value="1"/>
</dbReference>
<dbReference type="GO" id="GO:0031418">
    <property type="term" value="F:L-ascorbic acid binding"/>
    <property type="evidence" value="ECO:0007669"/>
    <property type="project" value="UniProtKB-KW"/>
</dbReference>
<feature type="signal peptide" evidence="13">
    <location>
        <begin position="1"/>
        <end position="23"/>
    </location>
</feature>
<evidence type="ECO:0000313" key="16">
    <source>
        <dbReference type="Proteomes" id="UP001059596"/>
    </source>
</evidence>
<dbReference type="EC" id="1.14.11.2" evidence="5"/>
<evidence type="ECO:0000256" key="10">
    <source>
        <dbReference type="ARBA" id="ARBA00023002"/>
    </source>
</evidence>
<keyword evidence="6" id="KW-0479">Metal-binding</keyword>
<dbReference type="SMART" id="SM00702">
    <property type="entry name" value="P4Hc"/>
    <property type="match status" value="1"/>
</dbReference>
<dbReference type="FunFam" id="2.60.120.620:FF:000011">
    <property type="entry name" value="Prolyl alpha subunit"/>
    <property type="match status" value="1"/>
</dbReference>
<keyword evidence="10" id="KW-0560">Oxidoreductase</keyword>
<feature type="domain" description="Fe2OG dioxygenase" evidence="14">
    <location>
        <begin position="393"/>
        <end position="497"/>
    </location>
</feature>
<comment type="cofactor">
    <cofactor evidence="1">
        <name>L-ascorbate</name>
        <dbReference type="ChEBI" id="CHEBI:38290"/>
    </cofactor>
</comment>
<keyword evidence="9" id="KW-0223">Dioxygenase</keyword>